<name>A0A239SQM9_9STRE</name>
<dbReference type="EMBL" id="LT906439">
    <property type="protein sequence ID" value="SNU87054.1"/>
    <property type="molecule type" value="Genomic_DNA"/>
</dbReference>
<dbReference type="SUPFAM" id="SSF46689">
    <property type="entry name" value="Homeodomain-like"/>
    <property type="match status" value="1"/>
</dbReference>
<organism evidence="2 3">
    <name type="scientific">Streptococcus merionis</name>
    <dbReference type="NCBI Taxonomy" id="400065"/>
    <lineage>
        <taxon>Bacteria</taxon>
        <taxon>Bacillati</taxon>
        <taxon>Bacillota</taxon>
        <taxon>Bacilli</taxon>
        <taxon>Lactobacillales</taxon>
        <taxon>Streptococcaceae</taxon>
        <taxon>Streptococcus</taxon>
    </lineage>
</organism>
<keyword evidence="3" id="KW-1185">Reference proteome</keyword>
<dbReference type="InterPro" id="IPR002622">
    <property type="entry name" value="Transposase_14"/>
</dbReference>
<feature type="domain" description="Transposase Synechocystis PCC 6803" evidence="1">
    <location>
        <begin position="1"/>
        <end position="105"/>
    </location>
</feature>
<evidence type="ECO:0000313" key="3">
    <source>
        <dbReference type="Proteomes" id="UP000215185"/>
    </source>
</evidence>
<dbReference type="Pfam" id="PF01710">
    <property type="entry name" value="HTH_Tnp_IS630"/>
    <property type="match status" value="1"/>
</dbReference>
<dbReference type="RefSeq" id="WP_095114558.1">
    <property type="nucleotide sequence ID" value="NZ_LT906439.1"/>
</dbReference>
<dbReference type="AlphaFoldDB" id="A0A239SQM9"/>
<reference evidence="2 3" key="1">
    <citation type="submission" date="2017-06" db="EMBL/GenBank/DDBJ databases">
        <authorList>
            <consortium name="Pathogen Informatics"/>
        </authorList>
    </citation>
    <scope>NUCLEOTIDE SEQUENCE [LARGE SCALE GENOMIC DNA]</scope>
    <source>
        <strain evidence="2 3">NCTC13788</strain>
    </source>
</reference>
<dbReference type="InterPro" id="IPR009057">
    <property type="entry name" value="Homeodomain-like_sf"/>
</dbReference>
<evidence type="ECO:0000313" key="2">
    <source>
        <dbReference type="EMBL" id="SNU87054.1"/>
    </source>
</evidence>
<proteinExistence type="predicted"/>
<gene>
    <name evidence="2" type="ORF">SAMEA4412692_00499</name>
</gene>
<protein>
    <submittedName>
        <fullName evidence="2">Transposase</fullName>
    </submittedName>
</protein>
<sequence length="108" mass="12918">MTYELDFRKRVIAYVQEGHTKKETSKLFGISPNTLYLWEKQLRELNSLECQPRKRKPFKIPLEKLEQFVQQYPDAFLREIAEHFDCSVPSVWTALKKLDITLKKDDEL</sequence>
<evidence type="ECO:0000259" key="1">
    <source>
        <dbReference type="Pfam" id="PF01710"/>
    </source>
</evidence>
<dbReference type="KEGG" id="smen:SAMEA4412692_0499"/>
<dbReference type="OrthoDB" id="2231864at2"/>
<dbReference type="Proteomes" id="UP000215185">
    <property type="component" value="Chromosome 1"/>
</dbReference>
<accession>A0A239SQM9</accession>